<dbReference type="EMBL" id="AWXE01000005">
    <property type="protein sequence ID" value="ERL45931.1"/>
    <property type="molecule type" value="Genomic_DNA"/>
</dbReference>
<evidence type="ECO:0000313" key="2">
    <source>
        <dbReference type="Proteomes" id="UP000016762"/>
    </source>
</evidence>
<dbReference type="Proteomes" id="UP000016762">
    <property type="component" value="Unassembled WGS sequence"/>
</dbReference>
<protein>
    <recommendedName>
        <fullName evidence="3">DUF1178 family protein</fullName>
    </recommendedName>
</protein>
<evidence type="ECO:0008006" key="3">
    <source>
        <dbReference type="Google" id="ProtNLM"/>
    </source>
</evidence>
<dbReference type="PIRSF" id="PIRSF032131">
    <property type="entry name" value="UCP032131"/>
    <property type="match status" value="1"/>
</dbReference>
<dbReference type="InterPro" id="IPR009562">
    <property type="entry name" value="DUF1178"/>
</dbReference>
<proteinExistence type="predicted"/>
<name>U2XTF0_9PROT</name>
<dbReference type="Pfam" id="PF06676">
    <property type="entry name" value="DUF1178"/>
    <property type="match status" value="1"/>
</dbReference>
<gene>
    <name evidence="1" type="ORF">RS24_01987</name>
</gene>
<keyword evidence="2" id="KW-1185">Reference proteome</keyword>
<dbReference type="STRING" id="1397666.RS24_01987"/>
<dbReference type="AlphaFoldDB" id="U2XTF0"/>
<comment type="caution">
    <text evidence="1">The sequence shown here is derived from an EMBL/GenBank/DDBJ whole genome shotgun (WGS) entry which is preliminary data.</text>
</comment>
<reference evidence="1 2" key="1">
    <citation type="journal article" date="2014" name="FEMS Microbiol. Ecol.">
        <title>Genomic differentiation among two strains of the PS1 clade isolated from geographically separated marine habitats.</title>
        <authorList>
            <person name="Jimenez-Infante F."/>
            <person name="Ngugi D.K."/>
            <person name="Alam I."/>
            <person name="Rashid M."/>
            <person name="Baalawi W."/>
            <person name="Kamau A.A."/>
            <person name="Bajic V.B."/>
            <person name="Stingl U."/>
        </authorList>
    </citation>
    <scope>NUCLEOTIDE SEQUENCE [LARGE SCALE GENOMIC DNA]</scope>
    <source>
        <strain evidence="1 2">RS24</strain>
    </source>
</reference>
<accession>U2XTF0</accession>
<evidence type="ECO:0000313" key="1">
    <source>
        <dbReference type="EMBL" id="ERL45931.1"/>
    </source>
</evidence>
<sequence>MVGILSHQLNHDRAMIKYALICDNDHEFESWFKNSQAFDDQLASGDLSCPHCASTQVSKSIMAPNLGKKSNTPNALTETGKSAEIMQMMSQMREHVENNFDYVGDKFASEARAMHYGDSEERDIYGESTLQDVKELVEEGIPVAPIPGVPDKLKN</sequence>
<organism evidence="1 2">
    <name type="scientific">Candidatus Micropelagius thuwalensis</name>
    <dbReference type="NCBI Taxonomy" id="1397666"/>
    <lineage>
        <taxon>Bacteria</taxon>
        <taxon>Pseudomonadati</taxon>
        <taxon>Pseudomonadota</taxon>
        <taxon>Alphaproteobacteria</taxon>
        <taxon>PS1 clade</taxon>
        <taxon>Candidatus Micropelagius</taxon>
    </lineage>
</organism>
<dbReference type="eggNOG" id="COG5319">
    <property type="taxonomic scope" value="Bacteria"/>
</dbReference>